<dbReference type="Proteomes" id="UP000228531">
    <property type="component" value="Unassembled WGS sequence"/>
</dbReference>
<gene>
    <name evidence="1" type="ORF">BC777_3665</name>
</gene>
<dbReference type="Pfam" id="PF10983">
    <property type="entry name" value="DUF2793"/>
    <property type="match status" value="1"/>
</dbReference>
<comment type="caution">
    <text evidence="1">The sequence shown here is derived from an EMBL/GenBank/DDBJ whole genome shotgun (WGS) entry which is preliminary data.</text>
</comment>
<reference evidence="1 2" key="1">
    <citation type="submission" date="2017-11" db="EMBL/GenBank/DDBJ databases">
        <title>Genomic Encyclopedia of Archaeal and Bacterial Type Strains, Phase II (KMG-II): From Individual Species to Whole Genera.</title>
        <authorList>
            <person name="Goeker M."/>
        </authorList>
    </citation>
    <scope>NUCLEOTIDE SEQUENCE [LARGE SCALE GENOMIC DNA]</scope>
    <source>
        <strain evidence="1 2">DSM 29128</strain>
    </source>
</reference>
<name>A0A2M8W0Z1_9RHOB</name>
<evidence type="ECO:0000313" key="1">
    <source>
        <dbReference type="EMBL" id="PJI84604.1"/>
    </source>
</evidence>
<dbReference type="RefSeq" id="WP_100369591.1">
    <property type="nucleotide sequence ID" value="NZ_PGTY01000004.1"/>
</dbReference>
<protein>
    <submittedName>
        <fullName evidence="1">Uncharacterized protein DUF2793</fullName>
    </submittedName>
</protein>
<proteinExistence type="predicted"/>
<organism evidence="1 2">
    <name type="scientific">Yoonia maricola</name>
    <dbReference type="NCBI Taxonomy" id="420999"/>
    <lineage>
        <taxon>Bacteria</taxon>
        <taxon>Pseudomonadati</taxon>
        <taxon>Pseudomonadota</taxon>
        <taxon>Alphaproteobacteria</taxon>
        <taxon>Rhodobacterales</taxon>
        <taxon>Paracoccaceae</taxon>
        <taxon>Yoonia</taxon>
    </lineage>
</organism>
<sequence>MSEQTPNLAMPFIMPAQAQKHVTHNEAIELLDTIVQLTLEDSDAVTPPVLPSEGEAWALSASPTGDWAGQGGQIATWRGGGWLFVTPREGWMAWVKDDAELQVFTGTAWATLASVGT</sequence>
<dbReference type="AlphaFoldDB" id="A0A2M8W0Z1"/>
<dbReference type="InterPro" id="IPR021251">
    <property type="entry name" value="DUF2793"/>
</dbReference>
<dbReference type="EMBL" id="PGTY01000004">
    <property type="protein sequence ID" value="PJI84604.1"/>
    <property type="molecule type" value="Genomic_DNA"/>
</dbReference>
<keyword evidence="2" id="KW-1185">Reference proteome</keyword>
<evidence type="ECO:0000313" key="2">
    <source>
        <dbReference type="Proteomes" id="UP000228531"/>
    </source>
</evidence>
<accession>A0A2M8W0Z1</accession>
<dbReference type="OrthoDB" id="564699at2"/>